<dbReference type="AlphaFoldDB" id="A0A937RJ15"/>
<protein>
    <submittedName>
        <fullName evidence="2">VOC family protein</fullName>
    </submittedName>
</protein>
<feature type="domain" description="VOC" evidence="1">
    <location>
        <begin position="3"/>
        <end position="122"/>
    </location>
</feature>
<dbReference type="RefSeq" id="WP_203004504.1">
    <property type="nucleotide sequence ID" value="NZ_JADWYU010000198.1"/>
</dbReference>
<evidence type="ECO:0000259" key="1">
    <source>
        <dbReference type="PROSITE" id="PS51819"/>
    </source>
</evidence>
<comment type="caution">
    <text evidence="2">The sequence shown here is derived from an EMBL/GenBank/DDBJ whole genome shotgun (WGS) entry which is preliminary data.</text>
</comment>
<dbReference type="PROSITE" id="PS51819">
    <property type="entry name" value="VOC"/>
    <property type="match status" value="1"/>
</dbReference>
<name>A0A937RJ15_9ACTN</name>
<proteinExistence type="predicted"/>
<dbReference type="InterPro" id="IPR029068">
    <property type="entry name" value="Glyas_Bleomycin-R_OHBP_Dase"/>
</dbReference>
<dbReference type="EMBL" id="JAEACQ010000263">
    <property type="protein sequence ID" value="MBL7631235.1"/>
    <property type="molecule type" value="Genomic_DNA"/>
</dbReference>
<dbReference type="Gene3D" id="3.10.180.10">
    <property type="entry name" value="2,3-Dihydroxybiphenyl 1,2-Dioxygenase, domain 1"/>
    <property type="match status" value="1"/>
</dbReference>
<sequence length="132" mass="14266">MAKLRHVAIKCDDLHSASKFYSALFEMEEVGRGGDIDKLGAIYLSDGTVSLALIKVDPDHVNGKPEGLNHVGFVVPDMDSAVQRAKSLGVEILVDPVAEHAGVTWETKMRTPDGVYFDFSSQGWPGISGVDH</sequence>
<evidence type="ECO:0000313" key="3">
    <source>
        <dbReference type="Proteomes" id="UP000604475"/>
    </source>
</evidence>
<gene>
    <name evidence="2" type="ORF">I7412_29560</name>
</gene>
<dbReference type="Pfam" id="PF00903">
    <property type="entry name" value="Glyoxalase"/>
    <property type="match status" value="1"/>
</dbReference>
<dbReference type="Proteomes" id="UP000604475">
    <property type="component" value="Unassembled WGS sequence"/>
</dbReference>
<dbReference type="InterPro" id="IPR037523">
    <property type="entry name" value="VOC_core"/>
</dbReference>
<evidence type="ECO:0000313" key="2">
    <source>
        <dbReference type="EMBL" id="MBL7631235.1"/>
    </source>
</evidence>
<organism evidence="2 3">
    <name type="scientific">Frankia nepalensis</name>
    <dbReference type="NCBI Taxonomy" id="1836974"/>
    <lineage>
        <taxon>Bacteria</taxon>
        <taxon>Bacillati</taxon>
        <taxon>Actinomycetota</taxon>
        <taxon>Actinomycetes</taxon>
        <taxon>Frankiales</taxon>
        <taxon>Frankiaceae</taxon>
        <taxon>Frankia</taxon>
    </lineage>
</organism>
<accession>A0A937RJ15</accession>
<dbReference type="InterPro" id="IPR004360">
    <property type="entry name" value="Glyas_Fos-R_dOase_dom"/>
</dbReference>
<dbReference type="SUPFAM" id="SSF54593">
    <property type="entry name" value="Glyoxalase/Bleomycin resistance protein/Dihydroxybiphenyl dioxygenase"/>
    <property type="match status" value="1"/>
</dbReference>
<keyword evidence="3" id="KW-1185">Reference proteome</keyword>
<reference evidence="2" key="1">
    <citation type="submission" date="2020-12" db="EMBL/GenBank/DDBJ databases">
        <title>Genomic characterization of non-nitrogen-fixing Frankia strains.</title>
        <authorList>
            <person name="Carlos-Shanley C."/>
            <person name="Guerra T."/>
            <person name="Hahn D."/>
        </authorList>
    </citation>
    <scope>NUCLEOTIDE SEQUENCE</scope>
    <source>
        <strain evidence="2">CN6</strain>
    </source>
</reference>
<dbReference type="CDD" id="cd06587">
    <property type="entry name" value="VOC"/>
    <property type="match status" value="1"/>
</dbReference>